<keyword evidence="3" id="KW-1185">Reference proteome</keyword>
<name>A0A7J0H8R6_9ERIC</name>
<dbReference type="PANTHER" id="PTHR43147:SF2">
    <property type="entry name" value="NADP-DEPENDENT OXIDOREDUCTASE DOMAIN-CONTAINING PROTEIN"/>
    <property type="match status" value="1"/>
</dbReference>
<comment type="caution">
    <text evidence="2">The sequence shown here is derived from an EMBL/GenBank/DDBJ whole genome shotgun (WGS) entry which is preliminary data.</text>
</comment>
<feature type="domain" description="NADP-dependent oxidoreductase" evidence="1">
    <location>
        <begin position="2"/>
        <end position="124"/>
    </location>
</feature>
<dbReference type="InterPro" id="IPR036812">
    <property type="entry name" value="NAD(P)_OxRdtase_dom_sf"/>
</dbReference>
<dbReference type="AlphaFoldDB" id="A0A7J0H8R6"/>
<dbReference type="Pfam" id="PF00248">
    <property type="entry name" value="Aldo_ket_red"/>
    <property type="match status" value="1"/>
</dbReference>
<dbReference type="Gene3D" id="3.20.20.100">
    <property type="entry name" value="NADP-dependent oxidoreductase domain"/>
    <property type="match status" value="1"/>
</dbReference>
<organism evidence="2 3">
    <name type="scientific">Actinidia rufa</name>
    <dbReference type="NCBI Taxonomy" id="165716"/>
    <lineage>
        <taxon>Eukaryota</taxon>
        <taxon>Viridiplantae</taxon>
        <taxon>Streptophyta</taxon>
        <taxon>Embryophyta</taxon>
        <taxon>Tracheophyta</taxon>
        <taxon>Spermatophyta</taxon>
        <taxon>Magnoliopsida</taxon>
        <taxon>eudicotyledons</taxon>
        <taxon>Gunneridae</taxon>
        <taxon>Pentapetalae</taxon>
        <taxon>asterids</taxon>
        <taxon>Ericales</taxon>
        <taxon>Actinidiaceae</taxon>
        <taxon>Actinidia</taxon>
    </lineage>
</organism>
<accession>A0A7J0H8R6</accession>
<dbReference type="EMBL" id="BJWL01000028">
    <property type="protein sequence ID" value="GFZ19497.1"/>
    <property type="molecule type" value="Genomic_DNA"/>
</dbReference>
<evidence type="ECO:0000313" key="2">
    <source>
        <dbReference type="EMBL" id="GFZ19497.1"/>
    </source>
</evidence>
<protein>
    <recommendedName>
        <fullName evidence="1">NADP-dependent oxidoreductase domain-containing protein</fullName>
    </recommendedName>
</protein>
<dbReference type="Proteomes" id="UP000585474">
    <property type="component" value="Unassembled WGS sequence"/>
</dbReference>
<reference evidence="2 3" key="1">
    <citation type="submission" date="2019-07" db="EMBL/GenBank/DDBJ databases">
        <title>De Novo Assembly of kiwifruit Actinidia rufa.</title>
        <authorList>
            <person name="Sugita-Konishi S."/>
            <person name="Sato K."/>
            <person name="Mori E."/>
            <person name="Abe Y."/>
            <person name="Kisaki G."/>
            <person name="Hamano K."/>
            <person name="Suezawa K."/>
            <person name="Otani M."/>
            <person name="Fukuda T."/>
            <person name="Manabe T."/>
            <person name="Gomi K."/>
            <person name="Tabuchi M."/>
            <person name="Akimitsu K."/>
            <person name="Kataoka I."/>
        </authorList>
    </citation>
    <scope>NUCLEOTIDE SEQUENCE [LARGE SCALE GENOMIC DNA]</scope>
    <source>
        <strain evidence="3">cv. Fuchu</strain>
    </source>
</reference>
<dbReference type="OrthoDB" id="1720422at2759"/>
<dbReference type="InterPro" id="IPR023210">
    <property type="entry name" value="NADP_OxRdtase_dom"/>
</dbReference>
<dbReference type="PANTHER" id="PTHR43147">
    <property type="entry name" value="PROTEIN TAS"/>
    <property type="match status" value="1"/>
</dbReference>
<gene>
    <name evidence="2" type="ORF">Acr_28g0002020</name>
</gene>
<evidence type="ECO:0000313" key="3">
    <source>
        <dbReference type="Proteomes" id="UP000585474"/>
    </source>
</evidence>
<proteinExistence type="predicted"/>
<evidence type="ECO:0000259" key="1">
    <source>
        <dbReference type="Pfam" id="PF00248"/>
    </source>
</evidence>
<sequence length="145" mass="16716">MGRWMREREKFLGMAWLATKVSGPSGQMTWIRDGLKCLDARNITEAIDNSYVPMFGDTEYDPIRQFHSIDIEEQLDSLGRVVDDGKIRYISLSNETPYGVMKFLQVAERGLGRPKIVSVQVWYGQLYGQFWIIFAELVQLTLLGF</sequence>
<dbReference type="SUPFAM" id="SSF51430">
    <property type="entry name" value="NAD(P)-linked oxidoreductase"/>
    <property type="match status" value="1"/>
</dbReference>